<keyword evidence="4" id="KW-1133">Transmembrane helix</keyword>
<dbReference type="GO" id="GO:0005794">
    <property type="term" value="C:Golgi apparatus"/>
    <property type="evidence" value="ECO:0007669"/>
    <property type="project" value="TreeGrafter"/>
</dbReference>
<sequence>MIQAPSRYARVIRVIVPFAALSGLVYLFLITFIPDHYEAASSSISSSALSLRSSLVKGGEAVKSGYQEVANKKAALLNIDFLGKTEHDGDDGARAIKRARAQKEFDLKGGTDGQKRTGHHHHHHHSSKQQIQQKQTGSGEAEDPNDAVDEQAKKVELNTNNIYNDPTAEADEPIYEVEKANGVLVVFTSEEQIQDARQTVRDMEDRFNRGRNYPWVILSALPLTERSKLLTAQLTKGTMTFGTVPKAHYRLPKGIDVGKSMAKDRELIFAGVNINRTAISERHRWRYLSGFLARHELLDGYEFFWRVDPGLEIFCDIDDDPMLEMKKSGQKFAWSMSTTENKDGVLSAWTFVDTFKKSHADVLPQHNSEFFLAKETGDEFTTCTFGVQNSIGRVDFFRSPEYLAFFDAIEHEGLIYYEKFTDAIVATLGISLLLPKSQILHLGGMGWATVSKEWSYCPQSSELNAKCHCNPNPAIKPAHLSCNSFWLGNTKSPRKHERLECDKEGKCVLYIDVTDEPVDQVGGGMEQS</sequence>
<organism evidence="5 6">
    <name type="scientific">Podila minutissima</name>
    <dbReference type="NCBI Taxonomy" id="64525"/>
    <lineage>
        <taxon>Eukaryota</taxon>
        <taxon>Fungi</taxon>
        <taxon>Fungi incertae sedis</taxon>
        <taxon>Mucoromycota</taxon>
        <taxon>Mortierellomycotina</taxon>
        <taxon>Mortierellomycetes</taxon>
        <taxon>Mortierellales</taxon>
        <taxon>Mortierellaceae</taxon>
        <taxon>Podila</taxon>
    </lineage>
</organism>
<dbReference type="GO" id="GO:0006487">
    <property type="term" value="P:protein N-linked glycosylation"/>
    <property type="evidence" value="ECO:0007669"/>
    <property type="project" value="TreeGrafter"/>
</dbReference>
<dbReference type="SUPFAM" id="SSF53448">
    <property type="entry name" value="Nucleotide-diphospho-sugar transferases"/>
    <property type="match status" value="1"/>
</dbReference>
<reference evidence="5" key="1">
    <citation type="journal article" date="2020" name="Fungal Divers.">
        <title>Resolving the Mortierellaceae phylogeny through synthesis of multi-gene phylogenetics and phylogenomics.</title>
        <authorList>
            <person name="Vandepol N."/>
            <person name="Liber J."/>
            <person name="Desiro A."/>
            <person name="Na H."/>
            <person name="Kennedy M."/>
            <person name="Barry K."/>
            <person name="Grigoriev I.V."/>
            <person name="Miller A.N."/>
            <person name="O'Donnell K."/>
            <person name="Stajich J.E."/>
            <person name="Bonito G."/>
        </authorList>
    </citation>
    <scope>NUCLEOTIDE SEQUENCE</scope>
    <source>
        <strain evidence="5">NVP1</strain>
    </source>
</reference>
<dbReference type="GO" id="GO:0000032">
    <property type="term" value="P:cell wall mannoprotein biosynthetic process"/>
    <property type="evidence" value="ECO:0007669"/>
    <property type="project" value="TreeGrafter"/>
</dbReference>
<feature type="compositionally biased region" description="Basic residues" evidence="3">
    <location>
        <begin position="116"/>
        <end position="127"/>
    </location>
</feature>
<feature type="transmembrane region" description="Helical" evidence="4">
    <location>
        <begin position="12"/>
        <end position="33"/>
    </location>
</feature>
<dbReference type="PANTHER" id="PTHR31121">
    <property type="entry name" value="ALPHA-1,2 MANNOSYLTRANSFERASE KTR1"/>
    <property type="match status" value="1"/>
</dbReference>
<comment type="caution">
    <text evidence="5">The sequence shown here is derived from an EMBL/GenBank/DDBJ whole genome shotgun (WGS) entry which is preliminary data.</text>
</comment>
<evidence type="ECO:0000256" key="4">
    <source>
        <dbReference type="SAM" id="Phobius"/>
    </source>
</evidence>
<feature type="compositionally biased region" description="Basic and acidic residues" evidence="3">
    <location>
        <begin position="102"/>
        <end position="115"/>
    </location>
</feature>
<evidence type="ECO:0000256" key="2">
    <source>
        <dbReference type="ARBA" id="ARBA00022679"/>
    </source>
</evidence>
<evidence type="ECO:0000256" key="3">
    <source>
        <dbReference type="SAM" id="MobiDB-lite"/>
    </source>
</evidence>
<dbReference type="GO" id="GO:0000026">
    <property type="term" value="F:alpha-1,2-mannosyltransferase activity"/>
    <property type="evidence" value="ECO:0007669"/>
    <property type="project" value="TreeGrafter"/>
</dbReference>
<dbReference type="Proteomes" id="UP000696485">
    <property type="component" value="Unassembled WGS sequence"/>
</dbReference>
<dbReference type="PANTHER" id="PTHR31121:SF6">
    <property type="entry name" value="ALPHA-1,2 MANNOSYLTRANSFERASE KTR1"/>
    <property type="match status" value="1"/>
</dbReference>
<dbReference type="EMBL" id="JAAAUY010000074">
    <property type="protein sequence ID" value="KAF9336056.1"/>
    <property type="molecule type" value="Genomic_DNA"/>
</dbReference>
<protein>
    <submittedName>
        <fullName evidence="5">Alpha 1,2-mannosyltransferase 2.4.1</fullName>
    </submittedName>
</protein>
<accession>A0A9P5SQM4</accession>
<dbReference type="Pfam" id="PF01793">
    <property type="entry name" value="Glyco_transf_15"/>
    <property type="match status" value="1"/>
</dbReference>
<dbReference type="AlphaFoldDB" id="A0A9P5SQM4"/>
<keyword evidence="4" id="KW-0472">Membrane</keyword>
<feature type="region of interest" description="Disordered" evidence="3">
    <location>
        <begin position="102"/>
        <end position="146"/>
    </location>
</feature>
<dbReference type="GO" id="GO:0016020">
    <property type="term" value="C:membrane"/>
    <property type="evidence" value="ECO:0007669"/>
    <property type="project" value="InterPro"/>
</dbReference>
<dbReference type="InterPro" id="IPR002685">
    <property type="entry name" value="Glyco_trans_15"/>
</dbReference>
<evidence type="ECO:0000313" key="5">
    <source>
        <dbReference type="EMBL" id="KAF9336056.1"/>
    </source>
</evidence>
<comment type="similarity">
    <text evidence="1">Belongs to the glycosyltransferase 15 family.</text>
</comment>
<proteinExistence type="inferred from homology"/>
<keyword evidence="6" id="KW-1185">Reference proteome</keyword>
<keyword evidence="4" id="KW-0812">Transmembrane</keyword>
<name>A0A9P5SQM4_9FUNG</name>
<dbReference type="Gene3D" id="3.90.550.10">
    <property type="entry name" value="Spore Coat Polysaccharide Biosynthesis Protein SpsA, Chain A"/>
    <property type="match status" value="1"/>
</dbReference>
<keyword evidence="2" id="KW-0808">Transferase</keyword>
<evidence type="ECO:0000313" key="6">
    <source>
        <dbReference type="Proteomes" id="UP000696485"/>
    </source>
</evidence>
<dbReference type="InterPro" id="IPR029044">
    <property type="entry name" value="Nucleotide-diphossugar_trans"/>
</dbReference>
<gene>
    <name evidence="5" type="primary">KRE2_2</name>
    <name evidence="5" type="ORF">BG006_009846</name>
</gene>
<evidence type="ECO:0000256" key="1">
    <source>
        <dbReference type="ARBA" id="ARBA00007677"/>
    </source>
</evidence>